<evidence type="ECO:0000259" key="5">
    <source>
        <dbReference type="Pfam" id="PF19906"/>
    </source>
</evidence>
<keyword evidence="2" id="KW-0119">Carbohydrate metabolism</keyword>
<name>A0ABN2R6S4_9ACTN</name>
<comment type="caution">
    <text evidence="6">The sequence shown here is derived from an EMBL/GenBank/DDBJ whole genome shotgun (WGS) entry which is preliminary data.</text>
</comment>
<evidence type="ECO:0000256" key="1">
    <source>
        <dbReference type="ARBA" id="ARBA00023239"/>
    </source>
</evidence>
<dbReference type="Proteomes" id="UP001500571">
    <property type="component" value="Unassembled WGS sequence"/>
</dbReference>
<dbReference type="RefSeq" id="WP_344045284.1">
    <property type="nucleotide sequence ID" value="NZ_BAAAPB010000002.1"/>
</dbReference>
<feature type="domain" description="C-glycoside deglycosidase beta subunit" evidence="5">
    <location>
        <begin position="17"/>
        <end position="110"/>
    </location>
</feature>
<proteinExistence type="inferred from homology"/>
<accession>A0ABN2R6S4</accession>
<dbReference type="InterPro" id="IPR045959">
    <property type="entry name" value="CGDB"/>
</dbReference>
<evidence type="ECO:0000256" key="4">
    <source>
        <dbReference type="ARBA" id="ARBA00047208"/>
    </source>
</evidence>
<gene>
    <name evidence="6" type="ORF">GCM10009798_25940</name>
</gene>
<keyword evidence="7" id="KW-1185">Reference proteome</keyword>
<sequence length="132" mass="14482">MTLEAQVLGDKAVRAADGGYEVDLHLAWYRSLPLSCLEGIDLSIDDVSISRSALSVNVDGKDLSLDDLPDLDDEWWFVQDALTVRVAAEEPRPQGAEVDVDVTLATRIPYIIIGPETALVQRTHVVKKVVVQ</sequence>
<protein>
    <recommendedName>
        <fullName evidence="4">C-deglycosylation enzyme beta subunit</fullName>
    </recommendedName>
</protein>
<dbReference type="EMBL" id="BAAAPB010000002">
    <property type="protein sequence ID" value="GAA1964546.1"/>
    <property type="molecule type" value="Genomic_DNA"/>
</dbReference>
<reference evidence="6 7" key="1">
    <citation type="journal article" date="2019" name="Int. J. Syst. Evol. Microbiol.">
        <title>The Global Catalogue of Microorganisms (GCM) 10K type strain sequencing project: providing services to taxonomists for standard genome sequencing and annotation.</title>
        <authorList>
            <consortium name="The Broad Institute Genomics Platform"/>
            <consortium name="The Broad Institute Genome Sequencing Center for Infectious Disease"/>
            <person name="Wu L."/>
            <person name="Ma J."/>
        </authorList>
    </citation>
    <scope>NUCLEOTIDE SEQUENCE [LARGE SCALE GENOMIC DNA]</scope>
    <source>
        <strain evidence="6 7">JCM 15309</strain>
    </source>
</reference>
<evidence type="ECO:0000313" key="6">
    <source>
        <dbReference type="EMBL" id="GAA1964546.1"/>
    </source>
</evidence>
<evidence type="ECO:0000313" key="7">
    <source>
        <dbReference type="Proteomes" id="UP001500571"/>
    </source>
</evidence>
<comment type="similarity">
    <text evidence="3">Belongs to the C-glycoside deglycosidase beta subunit family.</text>
</comment>
<evidence type="ECO:0000256" key="2">
    <source>
        <dbReference type="ARBA" id="ARBA00023277"/>
    </source>
</evidence>
<evidence type="ECO:0000256" key="3">
    <source>
        <dbReference type="ARBA" id="ARBA00046336"/>
    </source>
</evidence>
<organism evidence="6 7">
    <name type="scientific">Nocardioides panacihumi</name>
    <dbReference type="NCBI Taxonomy" id="400774"/>
    <lineage>
        <taxon>Bacteria</taxon>
        <taxon>Bacillati</taxon>
        <taxon>Actinomycetota</taxon>
        <taxon>Actinomycetes</taxon>
        <taxon>Propionibacteriales</taxon>
        <taxon>Nocardioidaceae</taxon>
        <taxon>Nocardioides</taxon>
    </lineage>
</organism>
<keyword evidence="1" id="KW-0456">Lyase</keyword>
<dbReference type="Pfam" id="PF19906">
    <property type="entry name" value="CGDB"/>
    <property type="match status" value="1"/>
</dbReference>